<dbReference type="AlphaFoldDB" id="A0A377G8Y6"/>
<sequence>MKTTGLLWITFIELQGVIVQTYYFNLHKSSFEWSANLSRGDIDVNSFLVDSTAYYSKSKEQNKKQ</sequence>
<evidence type="ECO:0000313" key="2">
    <source>
        <dbReference type="EMBL" id="STO20971.1"/>
    </source>
</evidence>
<protein>
    <submittedName>
        <fullName evidence="2">Uncharacterized protein</fullName>
    </submittedName>
</protein>
<keyword evidence="1" id="KW-1133">Transmembrane helix</keyword>
<gene>
    <name evidence="2" type="ORF">NCTC11370_01032</name>
</gene>
<reference evidence="2 3" key="1">
    <citation type="submission" date="2018-06" db="EMBL/GenBank/DDBJ databases">
        <authorList>
            <consortium name="Pathogen Informatics"/>
            <person name="Doyle S."/>
        </authorList>
    </citation>
    <scope>NUCLEOTIDE SEQUENCE [LARGE SCALE GENOMIC DNA]</scope>
    <source>
        <strain evidence="2 3">NCTC11370</strain>
    </source>
</reference>
<proteinExistence type="predicted"/>
<dbReference type="EMBL" id="UGGT01000001">
    <property type="protein sequence ID" value="STO20971.1"/>
    <property type="molecule type" value="Genomic_DNA"/>
</dbReference>
<keyword evidence="1" id="KW-0472">Membrane</keyword>
<organism evidence="2 3">
    <name type="scientific">Fluoribacter dumoffii</name>
    <dbReference type="NCBI Taxonomy" id="463"/>
    <lineage>
        <taxon>Bacteria</taxon>
        <taxon>Pseudomonadati</taxon>
        <taxon>Pseudomonadota</taxon>
        <taxon>Gammaproteobacteria</taxon>
        <taxon>Legionellales</taxon>
        <taxon>Legionellaceae</taxon>
        <taxon>Fluoribacter</taxon>
    </lineage>
</organism>
<dbReference type="Proteomes" id="UP000254554">
    <property type="component" value="Unassembled WGS sequence"/>
</dbReference>
<evidence type="ECO:0000313" key="3">
    <source>
        <dbReference type="Proteomes" id="UP000254554"/>
    </source>
</evidence>
<feature type="transmembrane region" description="Helical" evidence="1">
    <location>
        <begin position="6"/>
        <end position="24"/>
    </location>
</feature>
<evidence type="ECO:0000256" key="1">
    <source>
        <dbReference type="SAM" id="Phobius"/>
    </source>
</evidence>
<accession>A0A377G8Y6</accession>
<name>A0A377G8Y6_9GAMM</name>
<keyword evidence="1" id="KW-0812">Transmembrane</keyword>
<keyword evidence="3" id="KW-1185">Reference proteome</keyword>